<keyword evidence="3 8" id="KW-1134">Transmembrane beta strand</keyword>
<evidence type="ECO:0000313" key="14">
    <source>
        <dbReference type="Proteomes" id="UP001501310"/>
    </source>
</evidence>
<evidence type="ECO:0000259" key="12">
    <source>
        <dbReference type="Pfam" id="PF07715"/>
    </source>
</evidence>
<keyword evidence="13" id="KW-0675">Receptor</keyword>
<reference evidence="14" key="1">
    <citation type="journal article" date="2019" name="Int. J. Syst. Evol. Microbiol.">
        <title>The Global Catalogue of Microorganisms (GCM) 10K type strain sequencing project: providing services to taxonomists for standard genome sequencing and annotation.</title>
        <authorList>
            <consortium name="The Broad Institute Genomics Platform"/>
            <consortium name="The Broad Institute Genome Sequencing Center for Infectious Disease"/>
            <person name="Wu L."/>
            <person name="Ma J."/>
        </authorList>
    </citation>
    <scope>NUCLEOTIDE SEQUENCE [LARGE SCALE GENOMIC DNA]</scope>
    <source>
        <strain evidence="14">JCM 16603</strain>
    </source>
</reference>
<evidence type="ECO:0000256" key="1">
    <source>
        <dbReference type="ARBA" id="ARBA00004571"/>
    </source>
</evidence>
<accession>A0ABP7S2B8</accession>
<dbReference type="InterPro" id="IPR000531">
    <property type="entry name" value="Beta-barrel_TonB"/>
</dbReference>
<comment type="similarity">
    <text evidence="8 9">Belongs to the TonB-dependent receptor family.</text>
</comment>
<dbReference type="Proteomes" id="UP001501310">
    <property type="component" value="Unassembled WGS sequence"/>
</dbReference>
<feature type="domain" description="TonB-dependent receptor plug" evidence="12">
    <location>
        <begin position="62"/>
        <end position="166"/>
    </location>
</feature>
<comment type="caution">
    <text evidence="13">The sequence shown here is derived from an EMBL/GenBank/DDBJ whole genome shotgun (WGS) entry which is preliminary data.</text>
</comment>
<evidence type="ECO:0000256" key="4">
    <source>
        <dbReference type="ARBA" id="ARBA00022692"/>
    </source>
</evidence>
<name>A0ABP7S2B8_9SPHN</name>
<dbReference type="SUPFAM" id="SSF56935">
    <property type="entry name" value="Porins"/>
    <property type="match status" value="1"/>
</dbReference>
<comment type="subcellular location">
    <subcellularLocation>
        <location evidence="1 8">Cell outer membrane</location>
        <topology evidence="1 8">Multi-pass membrane protein</topology>
    </subcellularLocation>
</comment>
<feature type="domain" description="TonB-dependent receptor-like beta-barrel" evidence="11">
    <location>
        <begin position="368"/>
        <end position="671"/>
    </location>
</feature>
<dbReference type="InterPro" id="IPR012910">
    <property type="entry name" value="Plug_dom"/>
</dbReference>
<keyword evidence="10" id="KW-0732">Signal</keyword>
<evidence type="ECO:0000259" key="11">
    <source>
        <dbReference type="Pfam" id="PF00593"/>
    </source>
</evidence>
<evidence type="ECO:0000256" key="6">
    <source>
        <dbReference type="ARBA" id="ARBA00023136"/>
    </source>
</evidence>
<protein>
    <submittedName>
        <fullName evidence="13">TonB-dependent receptor</fullName>
    </submittedName>
</protein>
<evidence type="ECO:0000256" key="3">
    <source>
        <dbReference type="ARBA" id="ARBA00022452"/>
    </source>
</evidence>
<feature type="signal peptide" evidence="10">
    <location>
        <begin position="1"/>
        <end position="20"/>
    </location>
</feature>
<keyword evidence="14" id="KW-1185">Reference proteome</keyword>
<dbReference type="PANTHER" id="PTHR30069">
    <property type="entry name" value="TONB-DEPENDENT OUTER MEMBRANE RECEPTOR"/>
    <property type="match status" value="1"/>
</dbReference>
<proteinExistence type="inferred from homology"/>
<organism evidence="13 14">
    <name type="scientific">Sphingomonas humi</name>
    <dbReference type="NCBI Taxonomy" id="335630"/>
    <lineage>
        <taxon>Bacteria</taxon>
        <taxon>Pseudomonadati</taxon>
        <taxon>Pseudomonadota</taxon>
        <taxon>Alphaproteobacteria</taxon>
        <taxon>Sphingomonadales</taxon>
        <taxon>Sphingomonadaceae</taxon>
        <taxon>Sphingomonas</taxon>
    </lineage>
</organism>
<dbReference type="InterPro" id="IPR037066">
    <property type="entry name" value="Plug_dom_sf"/>
</dbReference>
<evidence type="ECO:0000256" key="7">
    <source>
        <dbReference type="ARBA" id="ARBA00023237"/>
    </source>
</evidence>
<keyword evidence="4 8" id="KW-0812">Transmembrane</keyword>
<dbReference type="PANTHER" id="PTHR30069:SF40">
    <property type="entry name" value="TONB-DEPENDENT RECEPTOR NMB0964-RELATED"/>
    <property type="match status" value="1"/>
</dbReference>
<dbReference type="Pfam" id="PF00593">
    <property type="entry name" value="TonB_dep_Rec_b-barrel"/>
    <property type="match status" value="1"/>
</dbReference>
<evidence type="ECO:0000256" key="9">
    <source>
        <dbReference type="RuleBase" id="RU003357"/>
    </source>
</evidence>
<dbReference type="InterPro" id="IPR036942">
    <property type="entry name" value="Beta-barrel_TonB_sf"/>
</dbReference>
<dbReference type="Gene3D" id="2.170.130.10">
    <property type="entry name" value="TonB-dependent receptor, plug domain"/>
    <property type="match status" value="1"/>
</dbReference>
<evidence type="ECO:0000256" key="5">
    <source>
        <dbReference type="ARBA" id="ARBA00023077"/>
    </source>
</evidence>
<dbReference type="Gene3D" id="2.40.170.20">
    <property type="entry name" value="TonB-dependent receptor, beta-barrel domain"/>
    <property type="match status" value="1"/>
</dbReference>
<keyword evidence="7 8" id="KW-0998">Cell outer membrane</keyword>
<evidence type="ECO:0000256" key="8">
    <source>
        <dbReference type="PROSITE-ProRule" id="PRU01360"/>
    </source>
</evidence>
<evidence type="ECO:0000256" key="10">
    <source>
        <dbReference type="SAM" id="SignalP"/>
    </source>
</evidence>
<gene>
    <name evidence="13" type="ORF">GCM10022211_17510</name>
</gene>
<feature type="chain" id="PRO_5045355134" evidence="10">
    <location>
        <begin position="21"/>
        <end position="702"/>
    </location>
</feature>
<dbReference type="RefSeq" id="WP_344709879.1">
    <property type="nucleotide sequence ID" value="NZ_BAAAZD010000002.1"/>
</dbReference>
<dbReference type="PROSITE" id="PS52016">
    <property type="entry name" value="TONB_DEPENDENT_REC_3"/>
    <property type="match status" value="1"/>
</dbReference>
<dbReference type="Pfam" id="PF07715">
    <property type="entry name" value="Plug"/>
    <property type="match status" value="1"/>
</dbReference>
<sequence length="702" mass="74756">MIGLSLAAALAATVAPEAVAPAFITTTDAATSDQAQAGPRASDHDLPQSKDIIVTGIRRNREDVLGGISVVSGDELQRDLRPTIGETLIRQPGVSATSFGPSASRPILRGLGGERVRVLTDGIGSLDVSTSSVDHAVAINPLTADRIEVLRGPAALLFGSSAIGGVVNVIDSRIPRSVPEAPLHLDAVGTLASAADERSANGRVDVPLGGNFVLHADGSWLKTDDLRTGGYILTPELRKEAKRSIDPDIRALAKLRGDLPNSASESKEFAAGGAYIAGRLNVGASVSRLDNLYGVPIRYSLDPAVDAEKVQIDIKQTRYDARAEVPVGGFIDEVKFRGGAVRYRHNELEEDGAIGTTFRSKGEEARLEAVQRTSGGWGGGFGAQWLDRRVSVVGDEKYLPDNRQRQLGLFALQNFTTGPARLELGARVERSKLTADADANLGNPALSRSFTAYSGSFGGTVAIAPAIRAGLSLSYSERAPSTDELYANGPHKGTQAFEIGNRDFGKEKSVAIEASLRRTSGPLTFGASAYHMRFSDFIYLAPTDASEDDLPVFLYRQSDARFTGFELEGRADLGSMDGVDLSADAQADYVHAKVKGFGPAPQIPPLRLLGGIDAKHGRVDGRVEVEHSFAQDRNAPIETATKGFTLFNASVNWHPLENRPELTLGLAANNIFDVVARRSASLLKDYAPLAGRDLRLTARLGF</sequence>
<dbReference type="InterPro" id="IPR039426">
    <property type="entry name" value="TonB-dep_rcpt-like"/>
</dbReference>
<keyword evidence="6 8" id="KW-0472">Membrane</keyword>
<dbReference type="EMBL" id="BAAAZD010000002">
    <property type="protein sequence ID" value="GAA4005681.1"/>
    <property type="molecule type" value="Genomic_DNA"/>
</dbReference>
<evidence type="ECO:0000313" key="13">
    <source>
        <dbReference type="EMBL" id="GAA4005681.1"/>
    </source>
</evidence>
<keyword evidence="5 9" id="KW-0798">TonB box</keyword>
<evidence type="ECO:0000256" key="2">
    <source>
        <dbReference type="ARBA" id="ARBA00022448"/>
    </source>
</evidence>
<keyword evidence="2 8" id="KW-0813">Transport</keyword>